<dbReference type="GO" id="GO:0000340">
    <property type="term" value="F:RNA 7-methylguanosine cap binding"/>
    <property type="evidence" value="ECO:0007669"/>
    <property type="project" value="InterPro"/>
</dbReference>
<sequence>MDIDREGRSGRPSLLDRLGPSEPSAPATIGTDKDRLNRLLDTPLGVDPDEYNPGQDGEAMGVDTEEKLDSALDKGLKDRLSKSRLYLLEESGTIIHHPDIEDREEEEPDFSYLENLESESPVRDCALHLSGFPLQNLSTSQVFSYVTMFAPKPVGIEWISDTRLCIVYSSPTSTKTALELLAKTGFDPYPPQMDDPLELRSAQPLPTELRESIIAALDEKERARLDRNGDDGRLKMQDGLVVAKGLDGRDEADLPEGLRPGARLDIRYAMEADVKARTKASESQWYAKHGRGAGKERVPLLTDKRKYGRYADTPDPQDEERDRRRGGGNGQARRRRSASPGRRDNRREGRPTAEDLDKELETFRSGGPAESRRDEGRDNRDSQHGTRRKGRARQEDLDAELDAFLNSRN</sequence>
<dbReference type="EMBL" id="JABELV010000218">
    <property type="protein sequence ID" value="KAG7527932.1"/>
    <property type="molecule type" value="Genomic_DNA"/>
</dbReference>
<evidence type="ECO:0000313" key="3">
    <source>
        <dbReference type="Proteomes" id="UP000812966"/>
    </source>
</evidence>
<feature type="compositionally biased region" description="Basic and acidic residues" evidence="1">
    <location>
        <begin position="341"/>
        <end position="362"/>
    </location>
</feature>
<accession>A0A8K0JF26</accession>
<dbReference type="AlphaFoldDB" id="A0A8K0JF26"/>
<protein>
    <submittedName>
        <fullName evidence="2">Uncharacterized protein</fullName>
    </submittedName>
</protein>
<dbReference type="Proteomes" id="UP000812966">
    <property type="component" value="Unassembled WGS sequence"/>
</dbReference>
<dbReference type="Pfam" id="PF10309">
    <property type="entry name" value="NCBP3"/>
    <property type="match status" value="1"/>
</dbReference>
<keyword evidence="3" id="KW-1185">Reference proteome</keyword>
<reference evidence="2" key="1">
    <citation type="submission" date="2020-04" db="EMBL/GenBank/DDBJ databases">
        <title>Analysis of mating type loci in Filobasidium floriforme.</title>
        <authorList>
            <person name="Nowrousian M."/>
        </authorList>
    </citation>
    <scope>NUCLEOTIDE SEQUENCE</scope>
    <source>
        <strain evidence="2">CBS 6242</strain>
    </source>
</reference>
<dbReference type="PANTHER" id="PTHR16291">
    <property type="entry name" value="NUCLEAR CAP-BINDING PROTEIN SUBUNIT 3"/>
    <property type="match status" value="1"/>
</dbReference>
<evidence type="ECO:0000256" key="1">
    <source>
        <dbReference type="SAM" id="MobiDB-lite"/>
    </source>
</evidence>
<dbReference type="GO" id="GO:0003729">
    <property type="term" value="F:mRNA binding"/>
    <property type="evidence" value="ECO:0007669"/>
    <property type="project" value="InterPro"/>
</dbReference>
<gene>
    <name evidence="2" type="ORF">FFLO_06500</name>
</gene>
<evidence type="ECO:0000313" key="2">
    <source>
        <dbReference type="EMBL" id="KAG7527932.1"/>
    </source>
</evidence>
<comment type="caution">
    <text evidence="2">The sequence shown here is derived from an EMBL/GenBank/DDBJ whole genome shotgun (WGS) entry which is preliminary data.</text>
</comment>
<organism evidence="2 3">
    <name type="scientific">Filobasidium floriforme</name>
    <dbReference type="NCBI Taxonomy" id="5210"/>
    <lineage>
        <taxon>Eukaryota</taxon>
        <taxon>Fungi</taxon>
        <taxon>Dikarya</taxon>
        <taxon>Basidiomycota</taxon>
        <taxon>Agaricomycotina</taxon>
        <taxon>Tremellomycetes</taxon>
        <taxon>Filobasidiales</taxon>
        <taxon>Filobasidiaceae</taxon>
        <taxon>Filobasidium</taxon>
    </lineage>
</organism>
<proteinExistence type="predicted"/>
<name>A0A8K0JF26_9TREE</name>
<dbReference type="GO" id="GO:0005634">
    <property type="term" value="C:nucleus"/>
    <property type="evidence" value="ECO:0007669"/>
    <property type="project" value="TreeGrafter"/>
</dbReference>
<feature type="compositionally biased region" description="Basic and acidic residues" evidence="1">
    <location>
        <begin position="370"/>
        <end position="384"/>
    </location>
</feature>
<feature type="region of interest" description="Disordered" evidence="1">
    <location>
        <begin position="1"/>
        <end position="61"/>
    </location>
</feature>
<feature type="region of interest" description="Disordered" evidence="1">
    <location>
        <begin position="277"/>
        <end position="409"/>
    </location>
</feature>
<feature type="compositionally biased region" description="Basic and acidic residues" evidence="1">
    <location>
        <begin position="293"/>
        <end position="305"/>
    </location>
</feature>
<dbReference type="InterPro" id="IPR019416">
    <property type="entry name" value="NCBP3"/>
</dbReference>
<dbReference type="PANTHER" id="PTHR16291:SF0">
    <property type="entry name" value="NUCLEAR CAP-BINDING PROTEIN SUBUNIT 3"/>
    <property type="match status" value="1"/>
</dbReference>